<dbReference type="PROSITE" id="PS00028">
    <property type="entry name" value="ZINC_FINGER_C2H2_1"/>
    <property type="match status" value="1"/>
</dbReference>
<dbReference type="Gene3D" id="3.30.160.60">
    <property type="entry name" value="Classic Zinc Finger"/>
    <property type="match status" value="1"/>
</dbReference>
<feature type="region of interest" description="Disordered" evidence="7">
    <location>
        <begin position="77"/>
        <end position="96"/>
    </location>
</feature>
<dbReference type="GO" id="GO:0009788">
    <property type="term" value="P:negative regulation of abscisic acid-activated signaling pathway"/>
    <property type="evidence" value="ECO:0007669"/>
    <property type="project" value="InterPro"/>
</dbReference>
<dbReference type="PROSITE" id="PS50157">
    <property type="entry name" value="ZINC_FINGER_C2H2_2"/>
    <property type="match status" value="1"/>
</dbReference>
<evidence type="ECO:0000259" key="8">
    <source>
        <dbReference type="PROSITE" id="PS50157"/>
    </source>
</evidence>
<proteinExistence type="predicted"/>
<evidence type="ECO:0000256" key="4">
    <source>
        <dbReference type="ARBA" id="ARBA00022833"/>
    </source>
</evidence>
<keyword evidence="3 6" id="KW-0863">Zinc-finger</keyword>
<feature type="domain" description="C2H2-type" evidence="8">
    <location>
        <begin position="40"/>
        <end position="67"/>
    </location>
</feature>
<evidence type="ECO:0000313" key="10">
    <source>
        <dbReference type="Proteomes" id="UP000036987"/>
    </source>
</evidence>
<evidence type="ECO:0000256" key="7">
    <source>
        <dbReference type="SAM" id="MobiDB-lite"/>
    </source>
</evidence>
<evidence type="ECO:0000256" key="1">
    <source>
        <dbReference type="ARBA" id="ARBA00004123"/>
    </source>
</evidence>
<dbReference type="Proteomes" id="UP000036987">
    <property type="component" value="Unassembled WGS sequence"/>
</dbReference>
<protein>
    <recommendedName>
        <fullName evidence="8">C2H2-type domain-containing protein</fullName>
    </recommendedName>
</protein>
<dbReference type="OrthoDB" id="1933825at2759"/>
<organism evidence="9 10">
    <name type="scientific">Zostera marina</name>
    <name type="common">Eelgrass</name>
    <dbReference type="NCBI Taxonomy" id="29655"/>
    <lineage>
        <taxon>Eukaryota</taxon>
        <taxon>Viridiplantae</taxon>
        <taxon>Streptophyta</taxon>
        <taxon>Embryophyta</taxon>
        <taxon>Tracheophyta</taxon>
        <taxon>Spermatophyta</taxon>
        <taxon>Magnoliopsida</taxon>
        <taxon>Liliopsida</taxon>
        <taxon>Zosteraceae</taxon>
        <taxon>Zostera</taxon>
    </lineage>
</organism>
<dbReference type="PANTHER" id="PTHR47287:SF19">
    <property type="entry name" value="TRANSCRIPTION FACTOR C2H2 FAMILY-RELATED"/>
    <property type="match status" value="1"/>
</dbReference>
<evidence type="ECO:0000256" key="5">
    <source>
        <dbReference type="ARBA" id="ARBA00023242"/>
    </source>
</evidence>
<comment type="caution">
    <text evidence="9">The sequence shown here is derived from an EMBL/GenBank/DDBJ whole genome shotgun (WGS) entry which is preliminary data.</text>
</comment>
<keyword evidence="4" id="KW-0862">Zinc</keyword>
<reference evidence="10" key="1">
    <citation type="journal article" date="2016" name="Nature">
        <title>The genome of the seagrass Zostera marina reveals angiosperm adaptation to the sea.</title>
        <authorList>
            <person name="Olsen J.L."/>
            <person name="Rouze P."/>
            <person name="Verhelst B."/>
            <person name="Lin Y.-C."/>
            <person name="Bayer T."/>
            <person name="Collen J."/>
            <person name="Dattolo E."/>
            <person name="De Paoli E."/>
            <person name="Dittami S."/>
            <person name="Maumus F."/>
            <person name="Michel G."/>
            <person name="Kersting A."/>
            <person name="Lauritano C."/>
            <person name="Lohaus R."/>
            <person name="Toepel M."/>
            <person name="Tonon T."/>
            <person name="Vanneste K."/>
            <person name="Amirebrahimi M."/>
            <person name="Brakel J."/>
            <person name="Bostroem C."/>
            <person name="Chovatia M."/>
            <person name="Grimwood J."/>
            <person name="Jenkins J.W."/>
            <person name="Jueterbock A."/>
            <person name="Mraz A."/>
            <person name="Stam W.T."/>
            <person name="Tice H."/>
            <person name="Bornberg-Bauer E."/>
            <person name="Green P.J."/>
            <person name="Pearson G.A."/>
            <person name="Procaccini G."/>
            <person name="Duarte C.M."/>
            <person name="Schmutz J."/>
            <person name="Reusch T.B.H."/>
            <person name="Van de Peer Y."/>
        </authorList>
    </citation>
    <scope>NUCLEOTIDE SEQUENCE [LARGE SCALE GENOMIC DNA]</scope>
    <source>
        <strain evidence="10">cv. Finnish</strain>
    </source>
</reference>
<sequence>MDKEEPKSSISNGILGLALEISPPKATETEKGGVDFRDFFTCKYCNRKFYNSQALGGHQNGHKRERNLAKRNWEMMSSVLPNSPSQRRPKTIFSDDHHSQSFYNVGSMDFIFRSRTETLNDNENGLDLTLKL</sequence>
<evidence type="ECO:0000256" key="2">
    <source>
        <dbReference type="ARBA" id="ARBA00022723"/>
    </source>
</evidence>
<gene>
    <name evidence="9" type="ORF">ZOSMA_125G00350</name>
</gene>
<dbReference type="PANTHER" id="PTHR47287">
    <property type="entry name" value="C2H2 AND C2HC ZINC FINGERS SUPERFAMILY PROTEIN"/>
    <property type="match status" value="1"/>
</dbReference>
<dbReference type="InterPro" id="IPR044246">
    <property type="entry name" value="ZFP3-like"/>
</dbReference>
<accession>A0A0K9Q220</accession>
<evidence type="ECO:0000313" key="9">
    <source>
        <dbReference type="EMBL" id="KMZ74572.1"/>
    </source>
</evidence>
<keyword evidence="2" id="KW-0479">Metal-binding</keyword>
<evidence type="ECO:0000256" key="6">
    <source>
        <dbReference type="PROSITE-ProRule" id="PRU00042"/>
    </source>
</evidence>
<dbReference type="GO" id="GO:0008270">
    <property type="term" value="F:zinc ion binding"/>
    <property type="evidence" value="ECO:0007669"/>
    <property type="project" value="UniProtKB-KW"/>
</dbReference>
<evidence type="ECO:0000256" key="3">
    <source>
        <dbReference type="ARBA" id="ARBA00022771"/>
    </source>
</evidence>
<keyword evidence="5" id="KW-0539">Nucleus</keyword>
<keyword evidence="10" id="KW-1185">Reference proteome</keyword>
<dbReference type="AlphaFoldDB" id="A0A0K9Q220"/>
<dbReference type="SUPFAM" id="SSF57667">
    <property type="entry name" value="beta-beta-alpha zinc fingers"/>
    <property type="match status" value="1"/>
</dbReference>
<name>A0A0K9Q220_ZOSMR</name>
<dbReference type="InterPro" id="IPR013087">
    <property type="entry name" value="Znf_C2H2_type"/>
</dbReference>
<dbReference type="GO" id="GO:0005634">
    <property type="term" value="C:nucleus"/>
    <property type="evidence" value="ECO:0007669"/>
    <property type="project" value="UniProtKB-SubCell"/>
</dbReference>
<dbReference type="InterPro" id="IPR036236">
    <property type="entry name" value="Znf_C2H2_sf"/>
</dbReference>
<comment type="subcellular location">
    <subcellularLocation>
        <location evidence="1">Nucleus</location>
    </subcellularLocation>
</comment>
<dbReference type="EMBL" id="LFYR01000277">
    <property type="protein sequence ID" value="KMZ74572.1"/>
    <property type="molecule type" value="Genomic_DNA"/>
</dbReference>